<sequence>MKGKADTKSQQLKKKLVKEIPSHLNEVYSNTVWWNCYQSVNVKNVEVCCPFHNPFFIVHAVLQCTLIHYIIKIHR</sequence>
<gene>
    <name evidence="1" type="ORF">OCBIM_22016789mg</name>
</gene>
<name>A0A0L8FK17_OCTBM</name>
<protein>
    <submittedName>
        <fullName evidence="1">Uncharacterized protein</fullName>
    </submittedName>
</protein>
<dbReference type="EMBL" id="KQ430029">
    <property type="protein sequence ID" value="KOF64789.1"/>
    <property type="molecule type" value="Genomic_DNA"/>
</dbReference>
<evidence type="ECO:0000313" key="1">
    <source>
        <dbReference type="EMBL" id="KOF64789.1"/>
    </source>
</evidence>
<organism evidence="1">
    <name type="scientific">Octopus bimaculoides</name>
    <name type="common">California two-spotted octopus</name>
    <dbReference type="NCBI Taxonomy" id="37653"/>
    <lineage>
        <taxon>Eukaryota</taxon>
        <taxon>Metazoa</taxon>
        <taxon>Spiralia</taxon>
        <taxon>Lophotrochozoa</taxon>
        <taxon>Mollusca</taxon>
        <taxon>Cephalopoda</taxon>
        <taxon>Coleoidea</taxon>
        <taxon>Octopodiformes</taxon>
        <taxon>Octopoda</taxon>
        <taxon>Incirrata</taxon>
        <taxon>Octopodidae</taxon>
        <taxon>Octopus</taxon>
    </lineage>
</organism>
<reference evidence="1" key="1">
    <citation type="submission" date="2015-07" db="EMBL/GenBank/DDBJ databases">
        <title>MeaNS - Measles Nucleotide Surveillance Program.</title>
        <authorList>
            <person name="Tran T."/>
            <person name="Druce J."/>
        </authorList>
    </citation>
    <scope>NUCLEOTIDE SEQUENCE</scope>
    <source>
        <strain evidence="1">UCB-OBI-ISO-001</strain>
        <tissue evidence="1">Gonad</tissue>
    </source>
</reference>
<proteinExistence type="predicted"/>
<dbReference type="AlphaFoldDB" id="A0A0L8FK17"/>
<accession>A0A0L8FK17</accession>